<organism evidence="1 2">
    <name type="scientific">Acanthoscelides obtectus</name>
    <name type="common">Bean weevil</name>
    <name type="synonym">Bruchus obtectus</name>
    <dbReference type="NCBI Taxonomy" id="200917"/>
    <lineage>
        <taxon>Eukaryota</taxon>
        <taxon>Metazoa</taxon>
        <taxon>Ecdysozoa</taxon>
        <taxon>Arthropoda</taxon>
        <taxon>Hexapoda</taxon>
        <taxon>Insecta</taxon>
        <taxon>Pterygota</taxon>
        <taxon>Neoptera</taxon>
        <taxon>Endopterygota</taxon>
        <taxon>Coleoptera</taxon>
        <taxon>Polyphaga</taxon>
        <taxon>Cucujiformia</taxon>
        <taxon>Chrysomeloidea</taxon>
        <taxon>Chrysomelidae</taxon>
        <taxon>Bruchinae</taxon>
        <taxon>Bruchini</taxon>
        <taxon>Acanthoscelides</taxon>
    </lineage>
</organism>
<evidence type="ECO:0000313" key="2">
    <source>
        <dbReference type="Proteomes" id="UP001152888"/>
    </source>
</evidence>
<gene>
    <name evidence="1" type="ORF">ACAOBT_LOCUS34679</name>
</gene>
<sequence>MMSCRSTISCK</sequence>
<name>A0A9P0MJH5_ACAOB</name>
<keyword evidence="2" id="KW-1185">Reference proteome</keyword>
<proteinExistence type="predicted"/>
<comment type="caution">
    <text evidence="1">The sequence shown here is derived from an EMBL/GenBank/DDBJ whole genome shotgun (WGS) entry which is preliminary data.</text>
</comment>
<evidence type="ECO:0000313" key="1">
    <source>
        <dbReference type="EMBL" id="CAH2015312.1"/>
    </source>
</evidence>
<accession>A0A9P0MJH5</accession>
<protein>
    <submittedName>
        <fullName evidence="1">Uncharacterized protein</fullName>
    </submittedName>
</protein>
<dbReference type="EMBL" id="CAKOFQ010008663">
    <property type="protein sequence ID" value="CAH2015312.1"/>
    <property type="molecule type" value="Genomic_DNA"/>
</dbReference>
<dbReference type="Proteomes" id="UP001152888">
    <property type="component" value="Unassembled WGS sequence"/>
</dbReference>
<reference evidence="1" key="1">
    <citation type="submission" date="2022-03" db="EMBL/GenBank/DDBJ databases">
        <authorList>
            <person name="Sayadi A."/>
        </authorList>
    </citation>
    <scope>NUCLEOTIDE SEQUENCE</scope>
</reference>